<dbReference type="RefSeq" id="WP_044645428.1">
    <property type="nucleotide sequence ID" value="NZ_JTHP01000009.1"/>
</dbReference>
<gene>
    <name evidence="2" type="ORF">QD47_06865</name>
</gene>
<name>A0A0D7X4E4_9BACL</name>
<dbReference type="PANTHER" id="PTHR40031:SF1">
    <property type="entry name" value="MEMBRANE-BOUND METAL-DEPENDENT HYDROLASE"/>
    <property type="match status" value="1"/>
</dbReference>
<feature type="transmembrane region" description="Helical" evidence="1">
    <location>
        <begin position="158"/>
        <end position="175"/>
    </location>
</feature>
<organism evidence="2 3">
    <name type="scientific">Paenibacillus terrae</name>
    <dbReference type="NCBI Taxonomy" id="159743"/>
    <lineage>
        <taxon>Bacteria</taxon>
        <taxon>Bacillati</taxon>
        <taxon>Bacillota</taxon>
        <taxon>Bacilli</taxon>
        <taxon>Bacillales</taxon>
        <taxon>Paenibacillaceae</taxon>
        <taxon>Paenibacillus</taxon>
    </lineage>
</organism>
<dbReference type="PATRIC" id="fig|159743.3.peg.1503"/>
<evidence type="ECO:0000313" key="3">
    <source>
        <dbReference type="Proteomes" id="UP000032534"/>
    </source>
</evidence>
<protein>
    <submittedName>
        <fullName evidence="2">Hydrolase</fullName>
    </submittedName>
</protein>
<dbReference type="EMBL" id="JTHP01000009">
    <property type="protein sequence ID" value="KJD46280.1"/>
    <property type="molecule type" value="Genomic_DNA"/>
</dbReference>
<keyword evidence="1" id="KW-0812">Transmembrane</keyword>
<dbReference type="PANTHER" id="PTHR40031">
    <property type="entry name" value="HYPOTHETICAL MEMBRANE SPANNING PROTEIN"/>
    <property type="match status" value="1"/>
</dbReference>
<dbReference type="InterPro" id="IPR007404">
    <property type="entry name" value="YdjM-like"/>
</dbReference>
<keyword evidence="2" id="KW-0378">Hydrolase</keyword>
<dbReference type="OrthoDB" id="110250at2"/>
<evidence type="ECO:0000313" key="2">
    <source>
        <dbReference type="EMBL" id="KJD46280.1"/>
    </source>
</evidence>
<keyword evidence="3" id="KW-1185">Reference proteome</keyword>
<comment type="caution">
    <text evidence="2">The sequence shown here is derived from an EMBL/GenBank/DDBJ whole genome shotgun (WGS) entry which is preliminary data.</text>
</comment>
<keyword evidence="1" id="KW-0472">Membrane</keyword>
<accession>A0A0D7X4E4</accession>
<dbReference type="InterPro" id="IPR053170">
    <property type="entry name" value="Transcription_regulator"/>
</dbReference>
<dbReference type="Pfam" id="PF04307">
    <property type="entry name" value="YdjM"/>
    <property type="match status" value="1"/>
</dbReference>
<evidence type="ECO:0000256" key="1">
    <source>
        <dbReference type="SAM" id="Phobius"/>
    </source>
</evidence>
<feature type="transmembrane region" description="Helical" evidence="1">
    <location>
        <begin position="127"/>
        <end position="152"/>
    </location>
</feature>
<feature type="transmembrane region" description="Helical" evidence="1">
    <location>
        <begin position="71"/>
        <end position="90"/>
    </location>
</feature>
<dbReference type="Proteomes" id="UP000032534">
    <property type="component" value="Unassembled WGS sequence"/>
</dbReference>
<feature type="transmembrane region" description="Helical" evidence="1">
    <location>
        <begin position="96"/>
        <end position="115"/>
    </location>
</feature>
<dbReference type="GO" id="GO:0016787">
    <property type="term" value="F:hydrolase activity"/>
    <property type="evidence" value="ECO:0007669"/>
    <property type="project" value="UniProtKB-KW"/>
</dbReference>
<reference evidence="2 3" key="1">
    <citation type="submission" date="2014-11" db="EMBL/GenBank/DDBJ databases">
        <title>Draft Genome Sequences of Paenibacillus polymyxa NRRL B-30509 and Paenibacillus terrae NRRL B-30644, Strains from a Poultry Environment that Produce Tridecaptin A and Paenicidins.</title>
        <authorList>
            <person name="van Belkum M.J."/>
            <person name="Lohans C.T."/>
            <person name="Vederas J.C."/>
        </authorList>
    </citation>
    <scope>NUCLEOTIDE SEQUENCE [LARGE SCALE GENOMIC DNA]</scope>
    <source>
        <strain evidence="2 3">NRRL B-30644</strain>
    </source>
</reference>
<dbReference type="AlphaFoldDB" id="A0A0D7X4E4"/>
<sequence length="327" mass="37501">MDTATHFVMGIGLAGLAYTDPAVAADPKLAAVILLATVVGSQAPDFDTLLRLKNNAAYIRNHRGLSHSIPFWLIWILSITGLIGLIFRDVPIEHVALWVTIAVCLHVFVDLFNTYGTQAFRPFTPKWISWNIIHIFDPFIFGTHVAAILLWVTGLVSPAPLFITLYIITGLYYIWRTWSHFRTRNAVGDMDTERQPDDIYYIIPTVSWNRWHVVKAHQNGSYDIGGLNGKHLFWTKHAVPSTHPAVEASKSYRDVQAFRYFSSFAVAEVEELEWGYIVRWADVRYRHRRQYPFVAVVAMDKQFGLINSYIGWLSHEKMQKRLSLHTN</sequence>
<keyword evidence="1" id="KW-1133">Transmembrane helix</keyword>
<proteinExistence type="predicted"/>